<organism evidence="2 3">
    <name type="scientific">Hypocrea virens (strain Gv29-8 / FGSC 10586)</name>
    <name type="common">Gliocladium virens</name>
    <name type="synonym">Trichoderma virens</name>
    <dbReference type="NCBI Taxonomy" id="413071"/>
    <lineage>
        <taxon>Eukaryota</taxon>
        <taxon>Fungi</taxon>
        <taxon>Dikarya</taxon>
        <taxon>Ascomycota</taxon>
        <taxon>Pezizomycotina</taxon>
        <taxon>Sordariomycetes</taxon>
        <taxon>Hypocreomycetidae</taxon>
        <taxon>Hypocreales</taxon>
        <taxon>Hypocreaceae</taxon>
        <taxon>Trichoderma</taxon>
    </lineage>
</organism>
<dbReference type="GeneID" id="25790365"/>
<dbReference type="VEuPathDB" id="FungiDB:TRIVIDRAFT_206138"/>
<gene>
    <name evidence="2" type="ORF">TRIVIDRAFT_206138</name>
</gene>
<accession>G9N9A8</accession>
<reference evidence="2 3" key="1">
    <citation type="journal article" date="2011" name="Genome Biol.">
        <title>Comparative genome sequence analysis underscores mycoparasitism as the ancestral life style of Trichoderma.</title>
        <authorList>
            <person name="Kubicek C.P."/>
            <person name="Herrera-Estrella A."/>
            <person name="Seidl-Seiboth V."/>
            <person name="Martinez D.A."/>
            <person name="Druzhinina I.S."/>
            <person name="Thon M."/>
            <person name="Zeilinger S."/>
            <person name="Casas-Flores S."/>
            <person name="Horwitz B.A."/>
            <person name="Mukherjee P.K."/>
            <person name="Mukherjee M."/>
            <person name="Kredics L."/>
            <person name="Alcaraz L.D."/>
            <person name="Aerts A."/>
            <person name="Antal Z."/>
            <person name="Atanasova L."/>
            <person name="Cervantes-Badillo M.G."/>
            <person name="Challacombe J."/>
            <person name="Chertkov O."/>
            <person name="McCluskey K."/>
            <person name="Coulpier F."/>
            <person name="Deshpande N."/>
            <person name="von Doehren H."/>
            <person name="Ebbole D.J."/>
            <person name="Esquivel-Naranjo E.U."/>
            <person name="Fekete E."/>
            <person name="Flipphi M."/>
            <person name="Glaser F."/>
            <person name="Gomez-Rodriguez E.Y."/>
            <person name="Gruber S."/>
            <person name="Han C."/>
            <person name="Henrissat B."/>
            <person name="Hermosa R."/>
            <person name="Hernandez-Onate M."/>
            <person name="Karaffa L."/>
            <person name="Kosti I."/>
            <person name="Le Crom S."/>
            <person name="Lindquist E."/>
            <person name="Lucas S."/>
            <person name="Luebeck M."/>
            <person name="Luebeck P.S."/>
            <person name="Margeot A."/>
            <person name="Metz B."/>
            <person name="Misra M."/>
            <person name="Nevalainen H."/>
            <person name="Omann M."/>
            <person name="Packer N."/>
            <person name="Perrone G."/>
            <person name="Uresti-Rivera E.E."/>
            <person name="Salamov A."/>
            <person name="Schmoll M."/>
            <person name="Seiboth B."/>
            <person name="Shapiro H."/>
            <person name="Sukno S."/>
            <person name="Tamayo-Ramos J.A."/>
            <person name="Tisch D."/>
            <person name="Wiest A."/>
            <person name="Wilkinson H.H."/>
            <person name="Zhang M."/>
            <person name="Coutinho P.M."/>
            <person name="Kenerley C.M."/>
            <person name="Monte E."/>
            <person name="Baker S.E."/>
            <person name="Grigoriev I.V."/>
        </authorList>
    </citation>
    <scope>NUCLEOTIDE SEQUENCE [LARGE SCALE GENOMIC DNA]</scope>
    <source>
        <strain evidence="3">Gv29-8 / FGSC 10586</strain>
    </source>
</reference>
<evidence type="ECO:0000256" key="1">
    <source>
        <dbReference type="SAM" id="MobiDB-lite"/>
    </source>
</evidence>
<evidence type="ECO:0000313" key="3">
    <source>
        <dbReference type="Proteomes" id="UP000007115"/>
    </source>
</evidence>
<protein>
    <submittedName>
        <fullName evidence="2">Uncharacterized protein</fullName>
    </submittedName>
</protein>
<name>G9N9A8_HYPVG</name>
<dbReference type="RefSeq" id="XP_013950736.1">
    <property type="nucleotide sequence ID" value="XM_014095261.1"/>
</dbReference>
<dbReference type="Proteomes" id="UP000007115">
    <property type="component" value="Unassembled WGS sequence"/>
</dbReference>
<dbReference type="EMBL" id="ABDF02000090">
    <property type="protein sequence ID" value="EHK16529.1"/>
    <property type="molecule type" value="Genomic_DNA"/>
</dbReference>
<comment type="caution">
    <text evidence="2">The sequence shown here is derived from an EMBL/GenBank/DDBJ whole genome shotgun (WGS) entry which is preliminary data.</text>
</comment>
<dbReference type="AlphaFoldDB" id="G9N9A8"/>
<sequence>MEKTAQLLKRRHASWQRIGIAPTKFGASGRCGGAAAATAGLSAYQQPLWGRDEPDTRGVSRPGGLDHSVEGEVHSLSRSRRHRFDRLATGIRDVHSPLRGSALSSAVLQPLKELATSDMRAGPAYLFSFPQVPAKGDERHTPSLVSQQMGAMSCLICIMGYNADITVLCTANRTSVAYNKSIGKLRVEVG</sequence>
<keyword evidence="3" id="KW-1185">Reference proteome</keyword>
<dbReference type="InParanoid" id="G9N9A8"/>
<evidence type="ECO:0000313" key="2">
    <source>
        <dbReference type="EMBL" id="EHK16529.1"/>
    </source>
</evidence>
<proteinExistence type="predicted"/>
<feature type="region of interest" description="Disordered" evidence="1">
    <location>
        <begin position="48"/>
        <end position="72"/>
    </location>
</feature>
<dbReference type="HOGENOM" id="CLU_1428183_0_0_1"/>